<dbReference type="EMBL" id="JBHMCE010000007">
    <property type="protein sequence ID" value="MFB9529804.1"/>
    <property type="molecule type" value="Genomic_DNA"/>
</dbReference>
<evidence type="ECO:0000313" key="3">
    <source>
        <dbReference type="Proteomes" id="UP001589646"/>
    </source>
</evidence>
<evidence type="ECO:0000256" key="1">
    <source>
        <dbReference type="SAM" id="SignalP"/>
    </source>
</evidence>
<gene>
    <name evidence="2" type="ORF">ACFFRN_24650</name>
</gene>
<keyword evidence="3" id="KW-1185">Reference proteome</keyword>
<protein>
    <submittedName>
        <fullName evidence="2">Uncharacterized protein</fullName>
    </submittedName>
</protein>
<sequence>MAKIMRSAVLATVVSASLLNATSASAAVATFTSGPPTQSTGVGTLKEKSIGNKKLQLRTGKWNNGKYYIWARLTNISSGKNLSIYVTDVASGNKSSNGVYYGSGNTIYGKATRLLGGNRLYEACHDPDNMPGGSAAICVGWLQP</sequence>
<organism evidence="2 3">
    <name type="scientific">Nonomuraea roseola</name>
    <dbReference type="NCBI Taxonomy" id="46179"/>
    <lineage>
        <taxon>Bacteria</taxon>
        <taxon>Bacillati</taxon>
        <taxon>Actinomycetota</taxon>
        <taxon>Actinomycetes</taxon>
        <taxon>Streptosporangiales</taxon>
        <taxon>Streptosporangiaceae</taxon>
        <taxon>Nonomuraea</taxon>
    </lineage>
</organism>
<proteinExistence type="predicted"/>
<evidence type="ECO:0000313" key="2">
    <source>
        <dbReference type="EMBL" id="MFB9529804.1"/>
    </source>
</evidence>
<accession>A0ABV5Q2U7</accession>
<dbReference type="RefSeq" id="WP_346127789.1">
    <property type="nucleotide sequence ID" value="NZ_BAAAXC010000015.1"/>
</dbReference>
<comment type="caution">
    <text evidence="2">The sequence shown here is derived from an EMBL/GenBank/DDBJ whole genome shotgun (WGS) entry which is preliminary data.</text>
</comment>
<name>A0ABV5Q2U7_9ACTN</name>
<feature type="chain" id="PRO_5046751307" evidence="1">
    <location>
        <begin position="27"/>
        <end position="144"/>
    </location>
</feature>
<keyword evidence="1" id="KW-0732">Signal</keyword>
<reference evidence="2 3" key="1">
    <citation type="submission" date="2024-09" db="EMBL/GenBank/DDBJ databases">
        <authorList>
            <person name="Sun Q."/>
            <person name="Mori K."/>
        </authorList>
    </citation>
    <scope>NUCLEOTIDE SEQUENCE [LARGE SCALE GENOMIC DNA]</scope>
    <source>
        <strain evidence="2 3">JCM 3323</strain>
    </source>
</reference>
<feature type="signal peptide" evidence="1">
    <location>
        <begin position="1"/>
        <end position="26"/>
    </location>
</feature>
<dbReference type="Proteomes" id="UP001589646">
    <property type="component" value="Unassembled WGS sequence"/>
</dbReference>